<comment type="function">
    <text evidence="1 4">Probably involved in ribonucleotide reductase function.</text>
</comment>
<dbReference type="EMBL" id="CP011312">
    <property type="protein sequence ID" value="AKE41175.1"/>
    <property type="molecule type" value="Genomic_DNA"/>
</dbReference>
<organism evidence="5 7">
    <name type="scientific">Corynebacterium kutscheri</name>
    <dbReference type="NCBI Taxonomy" id="35755"/>
    <lineage>
        <taxon>Bacteria</taxon>
        <taxon>Bacillati</taxon>
        <taxon>Actinomycetota</taxon>
        <taxon>Actinomycetes</taxon>
        <taxon>Mycobacteriales</taxon>
        <taxon>Corynebacteriaceae</taxon>
        <taxon>Corynebacterium</taxon>
    </lineage>
</organism>
<reference evidence="6 8" key="2">
    <citation type="submission" date="2018-12" db="EMBL/GenBank/DDBJ databases">
        <authorList>
            <consortium name="Pathogen Informatics"/>
        </authorList>
    </citation>
    <scope>NUCLEOTIDE SEQUENCE [LARGE SCALE GENOMIC DNA]</scope>
    <source>
        <strain evidence="6 8">NCTC949</strain>
    </source>
</reference>
<dbReference type="RefSeq" id="WP_046439325.1">
    <property type="nucleotide sequence ID" value="NZ_CP011312.1"/>
</dbReference>
<dbReference type="PANTHER" id="PTHR37297">
    <property type="entry name" value="PROTEIN NRDI"/>
    <property type="match status" value="1"/>
</dbReference>
<dbReference type="AlphaFoldDB" id="A0A0F6R098"/>
<proteinExistence type="inferred from homology"/>
<keyword evidence="7" id="KW-1185">Reference proteome</keyword>
<dbReference type="Proteomes" id="UP000271380">
    <property type="component" value="Chromosome"/>
</dbReference>
<dbReference type="NCBIfam" id="TIGR00333">
    <property type="entry name" value="nrdI"/>
    <property type="match status" value="1"/>
</dbReference>
<dbReference type="OrthoDB" id="350535at2"/>
<evidence type="ECO:0000256" key="1">
    <source>
        <dbReference type="ARBA" id="ARBA00003999"/>
    </source>
</evidence>
<dbReference type="Proteomes" id="UP000033457">
    <property type="component" value="Chromosome"/>
</dbReference>
<dbReference type="STRING" id="35755.UL82_04995"/>
<dbReference type="HAMAP" id="MF_00128">
    <property type="entry name" value="NrdI"/>
    <property type="match status" value="1"/>
</dbReference>
<dbReference type="EMBL" id="LR134377">
    <property type="protein sequence ID" value="VEH08451.1"/>
    <property type="molecule type" value="Genomic_DNA"/>
</dbReference>
<evidence type="ECO:0000313" key="7">
    <source>
        <dbReference type="Proteomes" id="UP000033457"/>
    </source>
</evidence>
<dbReference type="InterPro" id="IPR020852">
    <property type="entry name" value="RNR_Ib_NrdI_bac"/>
</dbReference>
<reference evidence="5 7" key="1">
    <citation type="journal article" date="2015" name="Genome Announc.">
        <title>Complete Genome Sequence of Corynebacterium kutscheri DSM 20755, a Corynebacterial Type Strain with Remarkably Low G+C Content of Chromosomal DNA.</title>
        <authorList>
            <person name="Ruckert C."/>
            <person name="Albersmeier A."/>
            <person name="Winkler A."/>
            <person name="Tauch A."/>
        </authorList>
    </citation>
    <scope>NUCLEOTIDE SEQUENCE [LARGE SCALE GENOMIC DNA]</scope>
    <source>
        <strain evidence="5 7">DSM 20755</strain>
    </source>
</reference>
<evidence type="ECO:0000313" key="6">
    <source>
        <dbReference type="EMBL" id="VEH08451.1"/>
    </source>
</evidence>
<dbReference type="Gene3D" id="3.40.50.360">
    <property type="match status" value="1"/>
</dbReference>
<dbReference type="InterPro" id="IPR029039">
    <property type="entry name" value="Flavoprotein-like_sf"/>
</dbReference>
<evidence type="ECO:0000313" key="8">
    <source>
        <dbReference type="Proteomes" id="UP000271380"/>
    </source>
</evidence>
<dbReference type="KEGG" id="cku:UL82_04995"/>
<gene>
    <name evidence="5" type="primary">nrdI_1</name>
    <name evidence="4" type="synonym">nrdI</name>
    <name evidence="6" type="synonym">nrdI2</name>
    <name evidence="6" type="ORF">NCTC949_01565</name>
    <name evidence="5" type="ORF">UL82_04995</name>
</gene>
<sequence length="171" mass="18816">MDARILAPSESPDIIYFSSASENTHRFVQKLNRAAARIPLRPKIEGTIQVSRPYVLIVPSYGGGEEKSAVPKQVIKFLNNPTNRQFLRGVITSGNTNFGSAYCIAGSVISAKCHVPNLYQFELLGTDYDVARVNEGLDEFFAQLNNPDEINTSIPIDSEIHSSELTAQNNS</sequence>
<evidence type="ECO:0000256" key="2">
    <source>
        <dbReference type="ARBA" id="ARBA00009942"/>
    </source>
</evidence>
<comment type="similarity">
    <text evidence="2 4">Belongs to the NrdI family.</text>
</comment>
<protein>
    <recommendedName>
        <fullName evidence="3 4">Protein NrdI</fullName>
    </recommendedName>
</protein>
<dbReference type="HOGENOM" id="CLU_114845_0_0_11"/>
<evidence type="ECO:0000256" key="4">
    <source>
        <dbReference type="HAMAP-Rule" id="MF_00128"/>
    </source>
</evidence>
<dbReference type="SUPFAM" id="SSF52218">
    <property type="entry name" value="Flavoproteins"/>
    <property type="match status" value="1"/>
</dbReference>
<name>A0A0F6R098_9CORY</name>
<dbReference type="PANTHER" id="PTHR37297:SF1">
    <property type="entry name" value="PROTEIN NRDI"/>
    <property type="match status" value="1"/>
</dbReference>
<accession>A0A0F6R098</accession>
<dbReference type="GO" id="GO:0010181">
    <property type="term" value="F:FMN binding"/>
    <property type="evidence" value="ECO:0007669"/>
    <property type="project" value="InterPro"/>
</dbReference>
<evidence type="ECO:0000256" key="3">
    <source>
        <dbReference type="ARBA" id="ARBA00020129"/>
    </source>
</evidence>
<evidence type="ECO:0000313" key="5">
    <source>
        <dbReference type="EMBL" id="AKE41175.1"/>
    </source>
</evidence>
<dbReference type="Pfam" id="PF07972">
    <property type="entry name" value="Flavodoxin_NdrI"/>
    <property type="match status" value="1"/>
</dbReference>
<dbReference type="InterPro" id="IPR004465">
    <property type="entry name" value="RNR_NrdI"/>
</dbReference>